<evidence type="ECO:0000313" key="6">
    <source>
        <dbReference type="Proteomes" id="UP000571017"/>
    </source>
</evidence>
<dbReference type="Pfam" id="PF04183">
    <property type="entry name" value="IucA_IucC"/>
    <property type="match status" value="1"/>
</dbReference>
<feature type="domain" description="Aerobactin siderophore biosynthesis IucA/IucC-like C-terminal" evidence="4">
    <location>
        <begin position="445"/>
        <end position="607"/>
    </location>
</feature>
<proteinExistence type="inferred from homology"/>
<accession>A0A838CSX8</accession>
<comment type="caution">
    <text evidence="5">The sequence shown here is derived from an EMBL/GenBank/DDBJ whole genome shotgun (WGS) entry which is preliminary data.</text>
</comment>
<dbReference type="InterPro" id="IPR037455">
    <property type="entry name" value="LucA/IucC-like"/>
</dbReference>
<dbReference type="EMBL" id="JACEFG010000002">
    <property type="protein sequence ID" value="MBA2174929.1"/>
    <property type="molecule type" value="Genomic_DNA"/>
</dbReference>
<keyword evidence="6" id="KW-1185">Reference proteome</keyword>
<reference evidence="5 6" key="1">
    <citation type="journal article" date="2004" name="Extremophiles">
        <title>Halobacillus locisalis sp. nov., a halophilic bacterium isolated from a marine solar saltern of the Yellow Sea in Korea.</title>
        <authorList>
            <person name="Yoon J.H."/>
            <person name="Kang K.H."/>
            <person name="Oh T.K."/>
            <person name="Park Y.H."/>
        </authorList>
    </citation>
    <scope>NUCLEOTIDE SEQUENCE [LARGE SCALE GENOMIC DNA]</scope>
    <source>
        <strain evidence="5 6">KCTC 3788</strain>
    </source>
</reference>
<dbReference type="Gene3D" id="1.10.510.40">
    <property type="match status" value="1"/>
</dbReference>
<evidence type="ECO:0000259" key="3">
    <source>
        <dbReference type="Pfam" id="PF04183"/>
    </source>
</evidence>
<dbReference type="PANTHER" id="PTHR34384">
    <property type="entry name" value="L-2,3-DIAMINOPROPANOATE--CITRATE LIGASE"/>
    <property type="match status" value="1"/>
</dbReference>
<dbReference type="GO" id="GO:0016881">
    <property type="term" value="F:acid-amino acid ligase activity"/>
    <property type="evidence" value="ECO:0007669"/>
    <property type="project" value="UniProtKB-ARBA"/>
</dbReference>
<comment type="similarity">
    <text evidence="2">Belongs to the IucA/IucC family.</text>
</comment>
<evidence type="ECO:0000256" key="2">
    <source>
        <dbReference type="ARBA" id="ARBA00007832"/>
    </source>
</evidence>
<protein>
    <submittedName>
        <fullName evidence="5">IucA/IucC family siderophore biosynthesis protein</fullName>
    </submittedName>
</protein>
<organism evidence="5 6">
    <name type="scientific">Halobacillus locisalis</name>
    <dbReference type="NCBI Taxonomy" id="220753"/>
    <lineage>
        <taxon>Bacteria</taxon>
        <taxon>Bacillati</taxon>
        <taxon>Bacillota</taxon>
        <taxon>Bacilli</taxon>
        <taxon>Bacillales</taxon>
        <taxon>Bacillaceae</taxon>
        <taxon>Halobacillus</taxon>
    </lineage>
</organism>
<dbReference type="InterPro" id="IPR022770">
    <property type="entry name" value="IucA/IucC-like_C"/>
</dbReference>
<evidence type="ECO:0000259" key="4">
    <source>
        <dbReference type="Pfam" id="PF06276"/>
    </source>
</evidence>
<dbReference type="AlphaFoldDB" id="A0A838CSX8"/>
<evidence type="ECO:0000313" key="5">
    <source>
        <dbReference type="EMBL" id="MBA2174929.1"/>
    </source>
</evidence>
<dbReference type="Proteomes" id="UP000571017">
    <property type="component" value="Unassembled WGS sequence"/>
</dbReference>
<feature type="domain" description="Aerobactin siderophore biosynthesis IucA/IucC N-terminal" evidence="3">
    <location>
        <begin position="193"/>
        <end position="421"/>
    </location>
</feature>
<dbReference type="Pfam" id="PF06276">
    <property type="entry name" value="FhuF"/>
    <property type="match status" value="1"/>
</dbReference>
<name>A0A838CSX8_9BACI</name>
<dbReference type="GO" id="GO:0019290">
    <property type="term" value="P:siderophore biosynthetic process"/>
    <property type="evidence" value="ECO:0007669"/>
    <property type="project" value="InterPro"/>
</dbReference>
<dbReference type="InterPro" id="IPR007310">
    <property type="entry name" value="Aerobactin_biosyn_IucA/IucC_N"/>
</dbReference>
<gene>
    <name evidence="5" type="ORF">H0266_08500</name>
</gene>
<dbReference type="PANTHER" id="PTHR34384:SF6">
    <property type="entry name" value="STAPHYLOFERRIN B SYNTHASE"/>
    <property type="match status" value="1"/>
</dbReference>
<evidence type="ECO:0000256" key="1">
    <source>
        <dbReference type="ARBA" id="ARBA00004924"/>
    </source>
</evidence>
<comment type="pathway">
    <text evidence="1">Siderophore biosynthesis.</text>
</comment>
<sequence>MLKEERTCLNALMADNPDDVPRFLDQVEGGRQGILHKLASAILREDIDQIYTNAINVTETAAHPYSRQLESYPFLENVTYKLTVQEGYAIVFPVLSEFSFRRVETTGDILFVDDLGVRPITTASELVELLFKDSAHPNVDTFMKELDNGTANLTLALMHHEKWKTHVQRLGSLNTLDYVKKQQAIVPQFSPSLFFEQLVVDGHHLHPGAKTKLGLTYADVTRYSPEFHQSFDVRFVGVLHDRLLTTSAQLLKKDFSDTWEQAQVELQQKGYDPDNYEVLPVHPWQYEHAIPSIYKEEIESGDVLLLEDVIMQADATSSFRTVSPRGDQTPVIKLAVNSQMTSTVRSISKQTAMNSTAFTSMMETVMEREDLPRFVPLNETAGAAFDSDDELKSRNLTMLIRESIDAHLQEGEIAIAGMALYAESPMSGKTVLHELVEESGQHVLDFFQQYIQTVIPGYMTLMVKYGIALEGHLQNSLPVFKNGRLSRFFFRDWGGARVYEPRLEKQGIAADFAPGSVSVTNDLSDMHNKLYYTVFQNHLGEIIRQLTTYGEVDESVLWQQVKKVCDQTLDTLAKEEGLHEQIAEDRAFLYQPTVMHKSLTHMRLTDSKAYHYTEVPNPLS</sequence>